<dbReference type="PANTHER" id="PTHR12418:SF19">
    <property type="entry name" value="ACYL-COENZYME A THIOESTERASE THEM4"/>
    <property type="match status" value="1"/>
</dbReference>
<dbReference type="AlphaFoldDB" id="A0A4R6UID6"/>
<comment type="catalytic activity">
    <reaction evidence="22">
        <text>dodecanoyl-CoA + H2O = dodecanoate + CoA + H(+)</text>
        <dbReference type="Rhea" id="RHEA:30135"/>
        <dbReference type="ChEBI" id="CHEBI:15377"/>
        <dbReference type="ChEBI" id="CHEBI:15378"/>
        <dbReference type="ChEBI" id="CHEBI:18262"/>
        <dbReference type="ChEBI" id="CHEBI:57287"/>
        <dbReference type="ChEBI" id="CHEBI:57375"/>
    </reaction>
    <physiologicalReaction direction="left-to-right" evidence="22">
        <dbReference type="Rhea" id="RHEA:30136"/>
    </physiologicalReaction>
</comment>
<dbReference type="InterPro" id="IPR006683">
    <property type="entry name" value="Thioestr_dom"/>
</dbReference>
<evidence type="ECO:0000256" key="21">
    <source>
        <dbReference type="ARBA" id="ARBA00047969"/>
    </source>
</evidence>
<evidence type="ECO:0000259" key="25">
    <source>
        <dbReference type="Pfam" id="PF03061"/>
    </source>
</evidence>
<keyword evidence="4" id="KW-1003">Cell membrane</keyword>
<evidence type="ECO:0000256" key="2">
    <source>
        <dbReference type="ARBA" id="ARBA00004496"/>
    </source>
</evidence>
<dbReference type="EMBL" id="SNYO01000015">
    <property type="protein sequence ID" value="TDQ46638.1"/>
    <property type="molecule type" value="Genomic_DNA"/>
</dbReference>
<name>A0A4R6UID6_9PSEU</name>
<dbReference type="SUPFAM" id="SSF54637">
    <property type="entry name" value="Thioesterase/thiol ester dehydrase-isomerase"/>
    <property type="match status" value="1"/>
</dbReference>
<dbReference type="GO" id="GO:0016787">
    <property type="term" value="F:hydrolase activity"/>
    <property type="evidence" value="ECO:0007669"/>
    <property type="project" value="UniProtKB-KW"/>
</dbReference>
<comment type="catalytic activity">
    <reaction evidence="20">
        <text>hexadecanoyl-CoA + H2O = hexadecanoate + CoA + H(+)</text>
        <dbReference type="Rhea" id="RHEA:16645"/>
        <dbReference type="ChEBI" id="CHEBI:7896"/>
        <dbReference type="ChEBI" id="CHEBI:15377"/>
        <dbReference type="ChEBI" id="CHEBI:15378"/>
        <dbReference type="ChEBI" id="CHEBI:57287"/>
        <dbReference type="ChEBI" id="CHEBI:57379"/>
        <dbReference type="EC" id="3.1.2.2"/>
    </reaction>
    <physiologicalReaction direction="left-to-right" evidence="20">
        <dbReference type="Rhea" id="RHEA:16646"/>
    </physiologicalReaction>
</comment>
<comment type="catalytic activity">
    <reaction evidence="14">
        <text>(9Z)-octadecenoyl-CoA + H2O = (9Z)-octadecenoate + CoA + H(+)</text>
        <dbReference type="Rhea" id="RHEA:40139"/>
        <dbReference type="ChEBI" id="CHEBI:15377"/>
        <dbReference type="ChEBI" id="CHEBI:15378"/>
        <dbReference type="ChEBI" id="CHEBI:30823"/>
        <dbReference type="ChEBI" id="CHEBI:57287"/>
        <dbReference type="ChEBI" id="CHEBI:57387"/>
    </reaction>
    <physiologicalReaction direction="left-to-right" evidence="14">
        <dbReference type="Rhea" id="RHEA:40140"/>
    </physiologicalReaction>
</comment>
<comment type="caution">
    <text evidence="26">The sequence shown here is derived from an EMBL/GenBank/DDBJ whole genome shotgun (WGS) entry which is preliminary data.</text>
</comment>
<dbReference type="InterPro" id="IPR029069">
    <property type="entry name" value="HotDog_dom_sf"/>
</dbReference>
<evidence type="ECO:0000256" key="7">
    <source>
        <dbReference type="ARBA" id="ARBA00022801"/>
    </source>
</evidence>
<keyword evidence="7" id="KW-0378">Hydrolase</keyword>
<evidence type="ECO:0000256" key="23">
    <source>
        <dbReference type="ARBA" id="ARBA00048180"/>
    </source>
</evidence>
<evidence type="ECO:0000256" key="1">
    <source>
        <dbReference type="ARBA" id="ARBA00004170"/>
    </source>
</evidence>
<dbReference type="OrthoDB" id="5505920at2"/>
<dbReference type="GO" id="GO:0016020">
    <property type="term" value="C:membrane"/>
    <property type="evidence" value="ECO:0007669"/>
    <property type="project" value="UniProtKB-SubCell"/>
</dbReference>
<comment type="catalytic activity">
    <reaction evidence="13">
        <text>(5Z,8Z,11Z,14Z)-eicosatetraenoyl-CoA + H2O = (5Z,8Z,11Z,14Z)-eicosatetraenoate + CoA + H(+)</text>
        <dbReference type="Rhea" id="RHEA:40151"/>
        <dbReference type="ChEBI" id="CHEBI:15377"/>
        <dbReference type="ChEBI" id="CHEBI:15378"/>
        <dbReference type="ChEBI" id="CHEBI:32395"/>
        <dbReference type="ChEBI" id="CHEBI:57287"/>
        <dbReference type="ChEBI" id="CHEBI:57368"/>
    </reaction>
    <physiologicalReaction direction="left-to-right" evidence="13">
        <dbReference type="Rhea" id="RHEA:40152"/>
    </physiologicalReaction>
</comment>
<evidence type="ECO:0000256" key="9">
    <source>
        <dbReference type="ARBA" id="ARBA00022946"/>
    </source>
</evidence>
<comment type="catalytic activity">
    <reaction evidence="19">
        <text>octanoyl-CoA + H2O = octanoate + CoA + H(+)</text>
        <dbReference type="Rhea" id="RHEA:30143"/>
        <dbReference type="ChEBI" id="CHEBI:15377"/>
        <dbReference type="ChEBI" id="CHEBI:15378"/>
        <dbReference type="ChEBI" id="CHEBI:25646"/>
        <dbReference type="ChEBI" id="CHEBI:57287"/>
        <dbReference type="ChEBI" id="CHEBI:57386"/>
    </reaction>
    <physiologicalReaction direction="left-to-right" evidence="19">
        <dbReference type="Rhea" id="RHEA:30144"/>
    </physiologicalReaction>
</comment>
<evidence type="ECO:0000256" key="3">
    <source>
        <dbReference type="ARBA" id="ARBA00004632"/>
    </source>
</evidence>
<evidence type="ECO:0000313" key="27">
    <source>
        <dbReference type="Proteomes" id="UP000295705"/>
    </source>
</evidence>
<dbReference type="CDD" id="cd03443">
    <property type="entry name" value="PaaI_thioesterase"/>
    <property type="match status" value="1"/>
</dbReference>
<evidence type="ECO:0000256" key="12">
    <source>
        <dbReference type="ARBA" id="ARBA00023273"/>
    </source>
</evidence>
<keyword evidence="8" id="KW-0276">Fatty acid metabolism</keyword>
<evidence type="ECO:0000256" key="4">
    <source>
        <dbReference type="ARBA" id="ARBA00022475"/>
    </source>
</evidence>
<sequence length="194" mass="20812">MGNVWRVPISIEPPADAEPPQRNPKAPAPGERTTSHFEGCRGCGDVPGSLRIRSWVGDDGISVVSRFDVLDEHQGAPGLLHGGMLMTAFDDALGTAYTQVSRSAVTARLETDFRRPVPVGTALWLRSRVDAVVGRKIYVSGDARLGDLDGEVAGTARALFLKVGVEHFLRHGRPEDLEALGASREVIEAARAAH</sequence>
<organism evidence="26 27">
    <name type="scientific">Actinomycetospora succinea</name>
    <dbReference type="NCBI Taxonomy" id="663603"/>
    <lineage>
        <taxon>Bacteria</taxon>
        <taxon>Bacillati</taxon>
        <taxon>Actinomycetota</taxon>
        <taxon>Actinomycetes</taxon>
        <taxon>Pseudonocardiales</taxon>
        <taxon>Pseudonocardiaceae</taxon>
        <taxon>Actinomycetospora</taxon>
    </lineage>
</organism>
<dbReference type="EC" id="3.1.2.2" evidence="16"/>
<dbReference type="GO" id="GO:0006631">
    <property type="term" value="P:fatty acid metabolic process"/>
    <property type="evidence" value="ECO:0007669"/>
    <property type="project" value="UniProtKB-KW"/>
</dbReference>
<evidence type="ECO:0000256" key="5">
    <source>
        <dbReference type="ARBA" id="ARBA00022490"/>
    </source>
</evidence>
<keyword evidence="12" id="KW-0966">Cell projection</keyword>
<keyword evidence="9" id="KW-0809">Transit peptide</keyword>
<evidence type="ECO:0000256" key="13">
    <source>
        <dbReference type="ARBA" id="ARBA00035852"/>
    </source>
</evidence>
<evidence type="ECO:0000256" key="24">
    <source>
        <dbReference type="SAM" id="MobiDB-lite"/>
    </source>
</evidence>
<dbReference type="PANTHER" id="PTHR12418">
    <property type="entry name" value="ACYL-COENZYME A THIOESTERASE THEM4"/>
    <property type="match status" value="1"/>
</dbReference>
<gene>
    <name evidence="26" type="ORF">EV188_11512</name>
</gene>
<keyword evidence="27" id="KW-1185">Reference proteome</keyword>
<evidence type="ECO:0000256" key="10">
    <source>
        <dbReference type="ARBA" id="ARBA00023098"/>
    </source>
</evidence>
<comment type="catalytic activity">
    <reaction evidence="21">
        <text>decanoyl-CoA + H2O = decanoate + CoA + H(+)</text>
        <dbReference type="Rhea" id="RHEA:40059"/>
        <dbReference type="ChEBI" id="CHEBI:15377"/>
        <dbReference type="ChEBI" id="CHEBI:15378"/>
        <dbReference type="ChEBI" id="CHEBI:27689"/>
        <dbReference type="ChEBI" id="CHEBI:57287"/>
        <dbReference type="ChEBI" id="CHEBI:61430"/>
    </reaction>
    <physiologicalReaction direction="left-to-right" evidence="21">
        <dbReference type="Rhea" id="RHEA:40060"/>
    </physiologicalReaction>
</comment>
<comment type="subcellular location">
    <subcellularLocation>
        <location evidence="3">Cell projection</location>
        <location evidence="3">Ruffle membrane</location>
    </subcellularLocation>
    <subcellularLocation>
        <location evidence="2">Cytoplasm</location>
    </subcellularLocation>
    <subcellularLocation>
        <location evidence="1">Membrane</location>
        <topology evidence="1">Peripheral membrane protein</topology>
    </subcellularLocation>
</comment>
<evidence type="ECO:0000256" key="22">
    <source>
        <dbReference type="ARBA" id="ARBA00048074"/>
    </source>
</evidence>
<dbReference type="GO" id="GO:0005737">
    <property type="term" value="C:cytoplasm"/>
    <property type="evidence" value="ECO:0007669"/>
    <property type="project" value="UniProtKB-SubCell"/>
</dbReference>
<comment type="similarity">
    <text evidence="15">Belongs to the THEM4/THEM5 thioesterase family.</text>
</comment>
<evidence type="ECO:0000256" key="18">
    <source>
        <dbReference type="ARBA" id="ARBA00043210"/>
    </source>
</evidence>
<feature type="domain" description="Thioesterase" evidence="25">
    <location>
        <begin position="78"/>
        <end position="144"/>
    </location>
</feature>
<keyword evidence="11" id="KW-0472">Membrane</keyword>
<keyword evidence="5" id="KW-0963">Cytoplasm</keyword>
<evidence type="ECO:0000256" key="8">
    <source>
        <dbReference type="ARBA" id="ARBA00022832"/>
    </source>
</evidence>
<evidence type="ECO:0000256" key="20">
    <source>
        <dbReference type="ARBA" id="ARBA00047734"/>
    </source>
</evidence>
<evidence type="ECO:0000256" key="19">
    <source>
        <dbReference type="ARBA" id="ARBA00047588"/>
    </source>
</evidence>
<keyword evidence="10" id="KW-0443">Lipid metabolism</keyword>
<reference evidence="26 27" key="1">
    <citation type="submission" date="2019-03" db="EMBL/GenBank/DDBJ databases">
        <title>Genomic Encyclopedia of Type Strains, Phase IV (KMG-IV): sequencing the most valuable type-strain genomes for metagenomic binning, comparative biology and taxonomic classification.</title>
        <authorList>
            <person name="Goeker M."/>
        </authorList>
    </citation>
    <scope>NUCLEOTIDE SEQUENCE [LARGE SCALE GENOMIC DNA]</scope>
    <source>
        <strain evidence="26 27">DSM 45775</strain>
    </source>
</reference>
<evidence type="ECO:0000313" key="26">
    <source>
        <dbReference type="EMBL" id="TDQ46638.1"/>
    </source>
</evidence>
<dbReference type="Pfam" id="PF03061">
    <property type="entry name" value="4HBT"/>
    <property type="match status" value="1"/>
</dbReference>
<feature type="region of interest" description="Disordered" evidence="24">
    <location>
        <begin position="9"/>
        <end position="40"/>
    </location>
</feature>
<proteinExistence type="inferred from homology"/>
<accession>A0A4R6UID6</accession>
<protein>
    <recommendedName>
        <fullName evidence="17">Acyl-coenzyme A thioesterase THEM4</fullName>
        <ecNumber evidence="16">3.1.2.2</ecNumber>
    </recommendedName>
    <alternativeName>
        <fullName evidence="18">Thioesterase superfamily member 4</fullName>
    </alternativeName>
</protein>
<evidence type="ECO:0000256" key="14">
    <source>
        <dbReference type="ARBA" id="ARBA00037002"/>
    </source>
</evidence>
<evidence type="ECO:0000256" key="15">
    <source>
        <dbReference type="ARBA" id="ARBA00038456"/>
    </source>
</evidence>
<evidence type="ECO:0000256" key="6">
    <source>
        <dbReference type="ARBA" id="ARBA00022703"/>
    </source>
</evidence>
<dbReference type="Gene3D" id="3.10.129.10">
    <property type="entry name" value="Hotdog Thioesterase"/>
    <property type="match status" value="1"/>
</dbReference>
<evidence type="ECO:0000256" key="16">
    <source>
        <dbReference type="ARBA" id="ARBA00038848"/>
    </source>
</evidence>
<comment type="catalytic activity">
    <reaction evidence="23">
        <text>tetradecanoyl-CoA + H2O = tetradecanoate + CoA + H(+)</text>
        <dbReference type="Rhea" id="RHEA:40119"/>
        <dbReference type="ChEBI" id="CHEBI:15377"/>
        <dbReference type="ChEBI" id="CHEBI:15378"/>
        <dbReference type="ChEBI" id="CHEBI:30807"/>
        <dbReference type="ChEBI" id="CHEBI:57287"/>
        <dbReference type="ChEBI" id="CHEBI:57385"/>
    </reaction>
    <physiologicalReaction direction="left-to-right" evidence="23">
        <dbReference type="Rhea" id="RHEA:40120"/>
    </physiologicalReaction>
</comment>
<dbReference type="Proteomes" id="UP000295705">
    <property type="component" value="Unassembled WGS sequence"/>
</dbReference>
<keyword evidence="6" id="KW-0053">Apoptosis</keyword>
<evidence type="ECO:0000256" key="17">
    <source>
        <dbReference type="ARBA" id="ARBA00040123"/>
    </source>
</evidence>
<dbReference type="InterPro" id="IPR052365">
    <property type="entry name" value="THEM4/THEM5_acyl-CoA_thioest"/>
</dbReference>
<evidence type="ECO:0000256" key="11">
    <source>
        <dbReference type="ARBA" id="ARBA00023136"/>
    </source>
</evidence>